<evidence type="ECO:0008006" key="4">
    <source>
        <dbReference type="Google" id="ProtNLM"/>
    </source>
</evidence>
<dbReference type="PANTHER" id="PTHR11679">
    <property type="entry name" value="VESICLE PROTEIN SORTING-ASSOCIATED"/>
    <property type="match status" value="1"/>
</dbReference>
<dbReference type="Proteomes" id="UP000007110">
    <property type="component" value="Unassembled WGS sequence"/>
</dbReference>
<dbReference type="GO" id="GO:0016192">
    <property type="term" value="P:vesicle-mediated transport"/>
    <property type="evidence" value="ECO:0007669"/>
    <property type="project" value="InterPro"/>
</dbReference>
<dbReference type="RefSeq" id="XP_030833028.1">
    <property type="nucleotide sequence ID" value="XM_030977168.1"/>
</dbReference>
<dbReference type="AlphaFoldDB" id="A0A7M7N9J0"/>
<organism evidence="2 3">
    <name type="scientific">Strongylocentrotus purpuratus</name>
    <name type="common">Purple sea urchin</name>
    <dbReference type="NCBI Taxonomy" id="7668"/>
    <lineage>
        <taxon>Eukaryota</taxon>
        <taxon>Metazoa</taxon>
        <taxon>Echinodermata</taxon>
        <taxon>Eleutherozoa</taxon>
        <taxon>Echinozoa</taxon>
        <taxon>Echinoidea</taxon>
        <taxon>Euechinoidea</taxon>
        <taxon>Echinacea</taxon>
        <taxon>Camarodonta</taxon>
        <taxon>Echinidea</taxon>
        <taxon>Strongylocentrotidae</taxon>
        <taxon>Strongylocentrotus</taxon>
    </lineage>
</organism>
<reference evidence="2" key="2">
    <citation type="submission" date="2021-01" db="UniProtKB">
        <authorList>
            <consortium name="EnsemblMetazoa"/>
        </authorList>
    </citation>
    <scope>IDENTIFICATION</scope>
</reference>
<dbReference type="InterPro" id="IPR036045">
    <property type="entry name" value="Sec1-like_sf"/>
</dbReference>
<accession>A0A7M7N9J0</accession>
<comment type="similarity">
    <text evidence="1">Belongs to the STXBP/unc-18/SEC1 family.</text>
</comment>
<dbReference type="Gene3D" id="3.40.50.1910">
    <property type="match status" value="2"/>
</dbReference>
<dbReference type="Gene3D" id="3.40.50.2060">
    <property type="match status" value="1"/>
</dbReference>
<dbReference type="InterPro" id="IPR001619">
    <property type="entry name" value="Sec1-like"/>
</dbReference>
<dbReference type="InterPro" id="IPR043155">
    <property type="entry name" value="VPS33_dom3b"/>
</dbReference>
<dbReference type="PIRSF" id="PIRSF005715">
    <property type="entry name" value="VPS45_Sec1"/>
    <property type="match status" value="1"/>
</dbReference>
<reference evidence="3" key="1">
    <citation type="submission" date="2015-02" db="EMBL/GenBank/DDBJ databases">
        <title>Genome sequencing for Strongylocentrotus purpuratus.</title>
        <authorList>
            <person name="Murali S."/>
            <person name="Liu Y."/>
            <person name="Vee V."/>
            <person name="English A."/>
            <person name="Wang M."/>
            <person name="Skinner E."/>
            <person name="Han Y."/>
            <person name="Muzny D.M."/>
            <person name="Worley K.C."/>
            <person name="Gibbs R.A."/>
        </authorList>
    </citation>
    <scope>NUCLEOTIDE SEQUENCE</scope>
</reference>
<sequence>MASTTHSNGATPSAKRMPDFSILKQLSREHLVHLLESMPNGKDLVIEPDLMRPLDRIAGAQLLRSHGVEKIFKLDTDTLAGGGYGRMYLVRPSVPVVKQIASQIRSDKMNDRQRKYSIIFVPRRLHICDLILEEEGVFADVTMEEFHLDLFPLDYDILSLELPNFFRWFFLDGDQTWIHSVSTSLVNIQALYGTIPHIYYQGRCSKMVWEMMNTLQSLQGTQLKAPVKNEIGHLFLIDRETDMVTPMCTQTTYEGLVDETFDISSGFCEFGPEVTGGKPLRLLLTVEDQLFEDIRNRHISNVFTYLSTTAKMVQTGYNKGRQLNSVTDMKTFVQSELKDLKQKYKSLTIHVGACEVIMNKTNTQLDFDEHLQTEHGMLDGSNMKDNYTFVEEQIDKQMSLVRTLRLMCLLSLTQNGLPSKEYQTLQRHFLQSHGYEYMLTFANLKKLGLFVEQQPVEISMGKMSVSGVTTKISGVADKAMKRAGFRLLSRKLNLIPKASEVNLKDPNDMSYVFSGAYTPMTCRLVEQVLARGSWASLDDVTKLLPGPSYATHKSTSVKGHTGSSSVTGPPSERVVMVYFLGGCTFAEINALRLLGKMKNYTFIIATTSVTNGNKLMASIKESC</sequence>
<dbReference type="InterPro" id="IPR027482">
    <property type="entry name" value="Sec1-like_dom2"/>
</dbReference>
<dbReference type="SUPFAM" id="SSF56815">
    <property type="entry name" value="Sec1/munc18-like (SM) proteins"/>
    <property type="match status" value="1"/>
</dbReference>
<dbReference type="Gene3D" id="1.25.40.850">
    <property type="match status" value="1"/>
</dbReference>
<dbReference type="Pfam" id="PF00995">
    <property type="entry name" value="Sec1"/>
    <property type="match status" value="1"/>
</dbReference>
<dbReference type="InterPro" id="IPR043154">
    <property type="entry name" value="Sec-1-like_dom1"/>
</dbReference>
<dbReference type="CTD" id="26276"/>
<evidence type="ECO:0000313" key="2">
    <source>
        <dbReference type="EnsemblMetazoa" id="XP_030833028"/>
    </source>
</evidence>
<evidence type="ECO:0000256" key="1">
    <source>
        <dbReference type="ARBA" id="ARBA00009884"/>
    </source>
</evidence>
<keyword evidence="3" id="KW-1185">Reference proteome</keyword>
<name>A0A7M7N9J0_STRPU</name>
<proteinExistence type="inferred from homology"/>
<protein>
    <recommendedName>
        <fullName evidence="4">Vacuolar protein sorting-associated protein 33B</fullName>
    </recommendedName>
</protein>
<dbReference type="EnsemblMetazoa" id="XM_030977168">
    <property type="protein sequence ID" value="XP_030833028"/>
    <property type="gene ID" value="LOC584922"/>
</dbReference>
<evidence type="ECO:0000313" key="3">
    <source>
        <dbReference type="Proteomes" id="UP000007110"/>
    </source>
</evidence>
<dbReference type="GeneID" id="584922"/>